<evidence type="ECO:0000313" key="1">
    <source>
        <dbReference type="EMBL" id="GAW72887.1"/>
    </source>
</evidence>
<dbReference type="RefSeq" id="WP_057963335.1">
    <property type="nucleotide sequence ID" value="NZ_BAAAXO010000006.1"/>
</dbReference>
<keyword evidence="6" id="KW-1185">Reference proteome</keyword>
<name>A0A269YEX6_9LACO</name>
<organism evidence="2 5">
    <name type="scientific">Lentilactobacillus parakefiri</name>
    <dbReference type="NCBI Taxonomy" id="152332"/>
    <lineage>
        <taxon>Bacteria</taxon>
        <taxon>Bacillati</taxon>
        <taxon>Bacillota</taxon>
        <taxon>Bacilli</taxon>
        <taxon>Lactobacillales</taxon>
        <taxon>Lactobacillaceae</taxon>
        <taxon>Lentilactobacillus</taxon>
    </lineage>
</organism>
<dbReference type="Proteomes" id="UP000216802">
    <property type="component" value="Unassembled WGS sequence"/>
</dbReference>
<dbReference type="Proteomes" id="UP000214739">
    <property type="component" value="Unassembled WGS sequence"/>
</dbReference>
<dbReference type="AlphaFoldDB" id="A0A269YEX6"/>
<evidence type="ECO:0000313" key="6">
    <source>
        <dbReference type="Proteomes" id="UP000294668"/>
    </source>
</evidence>
<reference evidence="2 5" key="2">
    <citation type="submission" date="2017-04" db="EMBL/GenBank/DDBJ databases">
        <title>Kefir bacterial isolates.</title>
        <authorList>
            <person name="Kim Y."/>
            <person name="Blasche S."/>
            <person name="Patil K.R."/>
        </authorList>
    </citation>
    <scope>NUCLEOTIDE SEQUENCE [LARGE SCALE GENOMIC DNA]</scope>
    <source>
        <strain evidence="2 5">OG2</strain>
    </source>
</reference>
<proteinExistence type="predicted"/>
<dbReference type="Proteomes" id="UP000294668">
    <property type="component" value="Unassembled WGS sequence"/>
</dbReference>
<sequence>MGRAIFLATTIQGIRKATFRRQLLSLMNNQYQVVVLFAMTDFDEIWQAKREFTKIDLPKGAPNVRLISLADIYADHDGVSLKATDFMDPDLSGLQTFKSHLGKLPVTRYIDADGNIVAETLFSEADTRIHTLYFDKNSRISQINNYDDADRLFGIGKYLDDALDESLLLNARGELVYRFTNYVKDQKVSYNVTPSSTIAAPQELSEIQDDKSNSKDEMLTAYEGQGKSTFTKALSYSDYHRYDDINAFYHQVLLNMNIEDARTYIDIDNIVDASKYLPGKRIFNY</sequence>
<evidence type="ECO:0000313" key="4">
    <source>
        <dbReference type="Proteomes" id="UP000214739"/>
    </source>
</evidence>
<accession>A0A269YEX6</accession>
<dbReference type="EMBL" id="BDGB01000101">
    <property type="protein sequence ID" value="GAW72887.1"/>
    <property type="molecule type" value="Genomic_DNA"/>
</dbReference>
<evidence type="ECO:0000313" key="5">
    <source>
        <dbReference type="Proteomes" id="UP000216802"/>
    </source>
</evidence>
<dbReference type="EMBL" id="PUFL01000010">
    <property type="protein sequence ID" value="TDG94763.1"/>
    <property type="molecule type" value="Genomic_DNA"/>
</dbReference>
<protein>
    <submittedName>
        <fullName evidence="2">Uncharacterized protein</fullName>
    </submittedName>
</protein>
<reference evidence="3" key="4">
    <citation type="submission" date="2019-02" db="EMBL/GenBank/DDBJ databases">
        <authorList>
            <person name="Buron G."/>
            <person name="Chaylann A."/>
            <person name="Dolejs I."/>
            <person name="Forster J."/>
            <person name="Miks M.H."/>
        </authorList>
    </citation>
    <scope>NUCLEOTIDE SEQUENCE</scope>
    <source>
        <strain evidence="3">DSM 10551</strain>
    </source>
</reference>
<gene>
    <name evidence="2" type="ORF">B8W98_05565</name>
    <name evidence="3" type="ORF">C5L28_000290</name>
    <name evidence="1" type="ORF">LPKJCM_02019</name>
</gene>
<dbReference type="EMBL" id="NCXI01000032">
    <property type="protein sequence ID" value="PAK84087.1"/>
    <property type="molecule type" value="Genomic_DNA"/>
</dbReference>
<evidence type="ECO:0000313" key="3">
    <source>
        <dbReference type="EMBL" id="TDG94763.1"/>
    </source>
</evidence>
<evidence type="ECO:0000313" key="2">
    <source>
        <dbReference type="EMBL" id="PAK84087.1"/>
    </source>
</evidence>
<comment type="caution">
    <text evidence="2">The sequence shown here is derived from an EMBL/GenBank/DDBJ whole genome shotgun (WGS) entry which is preliminary data.</text>
</comment>
<reference evidence="1 4" key="1">
    <citation type="journal article" date="2017" name="Biosci Microbiota Food Health">
        <title>Genomic characterization reconfirms the taxonomic status of Lactobacillus parakefiri.</title>
        <authorList>
            <person name="Tanizawa Y."/>
            <person name="Kobayashi H."/>
            <person name="Kaminuma E."/>
            <person name="Sakamoto M."/>
            <person name="Ohkuma M."/>
            <person name="Nakamura Y."/>
            <person name="Arita M."/>
            <person name="Tohno M."/>
        </authorList>
    </citation>
    <scope>NUCLEOTIDE SEQUENCE [LARGE SCALE GENOMIC DNA]</scope>
    <source>
        <strain evidence="1 4">JCM 8573</strain>
    </source>
</reference>
<reference evidence="3 6" key="3">
    <citation type="journal article" date="2019" name="Appl. Microbiol. Biotechnol.">
        <title>Uncovering carbohydrate metabolism through a genotype-phenotype association study of 56 lactic acid bacteria genomes.</title>
        <authorList>
            <person name="Buron-Moles G."/>
            <person name="Chailyan A."/>
            <person name="Dolejs I."/>
            <person name="Forster J."/>
            <person name="Miks M.H."/>
        </authorList>
    </citation>
    <scope>NUCLEOTIDE SEQUENCE [LARGE SCALE GENOMIC DNA]</scope>
    <source>
        <strain evidence="3 6">DSM 10551</strain>
    </source>
</reference>
<dbReference type="OrthoDB" id="2321746at2"/>